<dbReference type="InterPro" id="IPR005227">
    <property type="entry name" value="YqgF"/>
</dbReference>
<dbReference type="HAMAP" id="MF_00651">
    <property type="entry name" value="Nuclease_YqgF"/>
    <property type="match status" value="1"/>
</dbReference>
<reference evidence="6" key="1">
    <citation type="submission" date="2018-05" db="EMBL/GenBank/DDBJ databases">
        <authorList>
            <person name="Lanie J.A."/>
            <person name="Ng W.-L."/>
            <person name="Kazmierczak K.M."/>
            <person name="Andrzejewski T.M."/>
            <person name="Davidsen T.M."/>
            <person name="Wayne K.J."/>
            <person name="Tettelin H."/>
            <person name="Glass J.I."/>
            <person name="Rusch D."/>
            <person name="Podicherti R."/>
            <person name="Tsui H.-C.T."/>
            <person name="Winkler M.E."/>
        </authorList>
    </citation>
    <scope>NUCLEOTIDE SEQUENCE</scope>
</reference>
<dbReference type="GO" id="GO:0004518">
    <property type="term" value="F:nuclease activity"/>
    <property type="evidence" value="ECO:0007669"/>
    <property type="project" value="UniProtKB-KW"/>
</dbReference>
<evidence type="ECO:0000256" key="4">
    <source>
        <dbReference type="ARBA" id="ARBA00022801"/>
    </source>
</evidence>
<organism evidence="6">
    <name type="scientific">marine metagenome</name>
    <dbReference type="NCBI Taxonomy" id="408172"/>
    <lineage>
        <taxon>unclassified sequences</taxon>
        <taxon>metagenomes</taxon>
        <taxon>ecological metagenomes</taxon>
    </lineage>
</organism>
<dbReference type="NCBIfam" id="TIGR00250">
    <property type="entry name" value="RNAse_H_YqgF"/>
    <property type="match status" value="1"/>
</dbReference>
<evidence type="ECO:0000256" key="1">
    <source>
        <dbReference type="ARBA" id="ARBA00022490"/>
    </source>
</evidence>
<dbReference type="GO" id="GO:0005829">
    <property type="term" value="C:cytosol"/>
    <property type="evidence" value="ECO:0007669"/>
    <property type="project" value="TreeGrafter"/>
</dbReference>
<feature type="domain" description="YqgF/RNase H-like" evidence="5">
    <location>
        <begin position="1"/>
        <end position="95"/>
    </location>
</feature>
<sequence length="136" mass="15235">DYGTRKIGVAAGQDVTGTTQGIATITTRSNRRQWDEIETLIRQWQPDKLVVGLPVTGTGSESAMTVQARRFGKELERRFDRAVFFVDETLTSDYADSIVRSNTSSGKRITPRRHALRDMIAAELILQTYLHECACS</sequence>
<feature type="non-terminal residue" evidence="6">
    <location>
        <position position="1"/>
    </location>
</feature>
<dbReference type="GO" id="GO:0000967">
    <property type="term" value="P:rRNA 5'-end processing"/>
    <property type="evidence" value="ECO:0007669"/>
    <property type="project" value="TreeGrafter"/>
</dbReference>
<evidence type="ECO:0000313" key="6">
    <source>
        <dbReference type="EMBL" id="SVA70447.1"/>
    </source>
</evidence>
<accession>A0A381Y208</accession>
<evidence type="ECO:0000256" key="3">
    <source>
        <dbReference type="ARBA" id="ARBA00022722"/>
    </source>
</evidence>
<dbReference type="PANTHER" id="PTHR33317">
    <property type="entry name" value="POLYNUCLEOTIDYL TRANSFERASE, RIBONUCLEASE H-LIKE SUPERFAMILY PROTEIN"/>
    <property type="match status" value="1"/>
</dbReference>
<dbReference type="InterPro" id="IPR012337">
    <property type="entry name" value="RNaseH-like_sf"/>
</dbReference>
<gene>
    <name evidence="6" type="ORF">METZ01_LOCUS123301</name>
</gene>
<dbReference type="SMART" id="SM00732">
    <property type="entry name" value="YqgFc"/>
    <property type="match status" value="1"/>
</dbReference>
<dbReference type="PANTHER" id="PTHR33317:SF4">
    <property type="entry name" value="POLYNUCLEOTIDYL TRANSFERASE, RIBONUCLEASE H-LIKE SUPERFAMILY PROTEIN"/>
    <property type="match status" value="1"/>
</dbReference>
<dbReference type="CDD" id="cd16964">
    <property type="entry name" value="YqgF"/>
    <property type="match status" value="1"/>
</dbReference>
<keyword evidence="3" id="KW-0540">Nuclease</keyword>
<dbReference type="GO" id="GO:0016787">
    <property type="term" value="F:hydrolase activity"/>
    <property type="evidence" value="ECO:0007669"/>
    <property type="project" value="UniProtKB-KW"/>
</dbReference>
<evidence type="ECO:0000256" key="2">
    <source>
        <dbReference type="ARBA" id="ARBA00022517"/>
    </source>
</evidence>
<dbReference type="Gene3D" id="3.30.420.140">
    <property type="entry name" value="YqgF/RNase H-like domain"/>
    <property type="match status" value="1"/>
</dbReference>
<dbReference type="Pfam" id="PF03652">
    <property type="entry name" value="RuvX"/>
    <property type="match status" value="1"/>
</dbReference>
<evidence type="ECO:0000259" key="5">
    <source>
        <dbReference type="SMART" id="SM00732"/>
    </source>
</evidence>
<dbReference type="EMBL" id="UINC01017034">
    <property type="protein sequence ID" value="SVA70447.1"/>
    <property type="molecule type" value="Genomic_DNA"/>
</dbReference>
<protein>
    <recommendedName>
        <fullName evidence="5">YqgF/RNase H-like domain-containing protein</fullName>
    </recommendedName>
</protein>
<dbReference type="AlphaFoldDB" id="A0A381Y208"/>
<name>A0A381Y208_9ZZZZ</name>
<keyword evidence="1" id="KW-0963">Cytoplasm</keyword>
<keyword evidence="2" id="KW-0690">Ribosome biogenesis</keyword>
<dbReference type="InterPro" id="IPR037027">
    <property type="entry name" value="YqgF/RNaseH-like_dom_sf"/>
</dbReference>
<dbReference type="InterPro" id="IPR006641">
    <property type="entry name" value="YqgF/RNaseH-like_dom"/>
</dbReference>
<keyword evidence="4" id="KW-0378">Hydrolase</keyword>
<proteinExistence type="inferred from homology"/>
<dbReference type="SUPFAM" id="SSF53098">
    <property type="entry name" value="Ribonuclease H-like"/>
    <property type="match status" value="1"/>
</dbReference>